<dbReference type="RefSeq" id="WP_125180824.1">
    <property type="nucleotide sequence ID" value="NZ_QZMU01000001.1"/>
</dbReference>
<proteinExistence type="predicted"/>
<name>A0A426QIB1_9GAMM</name>
<gene>
    <name evidence="2" type="ORF">D6C00_05730</name>
</gene>
<reference evidence="2 3" key="1">
    <citation type="journal article" date="2010" name="Int. J. Syst. Evol. Microbiol.">
        <title>Thiohalobacter thiocyanaticus gen. nov., sp. nov., a moderately halophilic, sulfur-oxidizing gammaproteobacterium from hypersaline lakes, that utilizes thiocyanate.</title>
        <authorList>
            <person name="Sorokin D.Y."/>
            <person name="Kovaleva O.L."/>
            <person name="Tourova T.P."/>
            <person name="Muyzer G."/>
        </authorList>
    </citation>
    <scope>NUCLEOTIDE SEQUENCE [LARGE SCALE GENOMIC DNA]</scope>
    <source>
        <strain evidence="2 3">Hrh1</strain>
    </source>
</reference>
<dbReference type="PANTHER" id="PTHR33525">
    <property type="match status" value="1"/>
</dbReference>
<dbReference type="AlphaFoldDB" id="A0A426QIB1"/>
<dbReference type="InterPro" id="IPR052340">
    <property type="entry name" value="RNase_Y/CdgJ"/>
</dbReference>
<evidence type="ECO:0000313" key="3">
    <source>
        <dbReference type="Proteomes" id="UP000287798"/>
    </source>
</evidence>
<dbReference type="InterPro" id="IPR013976">
    <property type="entry name" value="HDOD"/>
</dbReference>
<dbReference type="EMBL" id="QZMU01000001">
    <property type="protein sequence ID" value="RRQ21489.1"/>
    <property type="molecule type" value="Genomic_DNA"/>
</dbReference>
<dbReference type="NCBIfam" id="TIGR00277">
    <property type="entry name" value="HDIG"/>
    <property type="match status" value="1"/>
</dbReference>
<dbReference type="Pfam" id="PF08668">
    <property type="entry name" value="HDOD"/>
    <property type="match status" value="1"/>
</dbReference>
<comment type="caution">
    <text evidence="2">The sequence shown here is derived from an EMBL/GenBank/DDBJ whole genome shotgun (WGS) entry which is preliminary data.</text>
</comment>
<dbReference type="PANTHER" id="PTHR33525:SF3">
    <property type="entry name" value="RIBONUCLEASE Y"/>
    <property type="match status" value="1"/>
</dbReference>
<protein>
    <submittedName>
        <fullName evidence="2">HDOD domain-containing protein</fullName>
    </submittedName>
</protein>
<feature type="domain" description="HDOD" evidence="1">
    <location>
        <begin position="27"/>
        <end position="222"/>
    </location>
</feature>
<organism evidence="2 3">
    <name type="scientific">Thiohalobacter thiocyanaticus</name>
    <dbReference type="NCBI Taxonomy" id="585455"/>
    <lineage>
        <taxon>Bacteria</taxon>
        <taxon>Pseudomonadati</taxon>
        <taxon>Pseudomonadota</taxon>
        <taxon>Gammaproteobacteria</taxon>
        <taxon>Thiohalobacterales</taxon>
        <taxon>Thiohalobacteraceae</taxon>
        <taxon>Thiohalobacter</taxon>
    </lineage>
</organism>
<evidence type="ECO:0000259" key="1">
    <source>
        <dbReference type="PROSITE" id="PS51833"/>
    </source>
</evidence>
<sequence>MQQPESHATHDLAPDLIEEIVDDVAYLVSPPDVCVKVFDLIESNDASAREIGDVISHDPSLTARLLRLVNSSYFNFPRRIDTISRAVTVLGVRELYSLVIAVTAIRSFSNLPVKLVNIDTFWRHSLYSGIIARNLARQCRILHPERLFVGGLLHDIGSLALYARQPELMRDLLLVSDGDEAILHQAELAELGFSHADVGGALAERWHLPEAMCEAIRYHHIPAYAASARIEAAIVHLAETLANRSEIGAFAESAAPETPIDPVVWEILELRAEDFDAAAVIGEAGNQFTDTAGLLLARA</sequence>
<dbReference type="SUPFAM" id="SSF109604">
    <property type="entry name" value="HD-domain/PDEase-like"/>
    <property type="match status" value="1"/>
</dbReference>
<evidence type="ECO:0000313" key="2">
    <source>
        <dbReference type="EMBL" id="RRQ21489.1"/>
    </source>
</evidence>
<keyword evidence="3" id="KW-1185">Reference proteome</keyword>
<dbReference type="InterPro" id="IPR006675">
    <property type="entry name" value="HDIG_dom"/>
</dbReference>
<dbReference type="PROSITE" id="PS51833">
    <property type="entry name" value="HDOD"/>
    <property type="match status" value="1"/>
</dbReference>
<dbReference type="Proteomes" id="UP000287798">
    <property type="component" value="Unassembled WGS sequence"/>
</dbReference>
<dbReference type="OrthoDB" id="9770715at2"/>
<dbReference type="Gene3D" id="1.10.3210.10">
    <property type="entry name" value="Hypothetical protein af1432"/>
    <property type="match status" value="1"/>
</dbReference>
<accession>A0A426QIB1</accession>